<protein>
    <submittedName>
        <fullName evidence="2">Uncharacterized protein</fullName>
    </submittedName>
</protein>
<dbReference type="Proteomes" id="UP000003561">
    <property type="component" value="Unassembled WGS sequence"/>
</dbReference>
<comment type="caution">
    <text evidence="2">The sequence shown here is derived from an EMBL/GenBank/DDBJ whole genome shotgun (WGS) entry which is preliminary data.</text>
</comment>
<sequence>MHTVIQPVLTMPHLQGNTVVVPKRKGVQTVSNGSVLKFITIMAGSVTVINHAALLKRAEPLILMKTWIYVCSPVSSVTQKNGMTLIKYELS</sequence>
<organism evidence="2 3">
    <name type="scientific">Roseburia inulinivorans DSM 16841</name>
    <dbReference type="NCBI Taxonomy" id="622312"/>
    <lineage>
        <taxon>Bacteria</taxon>
        <taxon>Bacillati</taxon>
        <taxon>Bacillota</taxon>
        <taxon>Clostridia</taxon>
        <taxon>Lachnospirales</taxon>
        <taxon>Lachnospiraceae</taxon>
        <taxon>Roseburia</taxon>
    </lineage>
</organism>
<keyword evidence="1" id="KW-0472">Membrane</keyword>
<gene>
    <name evidence="2" type="ORF">ROSEINA2194_00200</name>
</gene>
<proteinExistence type="predicted"/>
<feature type="transmembrane region" description="Helical" evidence="1">
    <location>
        <begin position="35"/>
        <end position="55"/>
    </location>
</feature>
<evidence type="ECO:0000313" key="2">
    <source>
        <dbReference type="EMBL" id="EEG95923.1"/>
    </source>
</evidence>
<name>C0FNA6_9FIRM</name>
<dbReference type="EMBL" id="ACFY01000007">
    <property type="protein sequence ID" value="EEG95923.1"/>
    <property type="molecule type" value="Genomic_DNA"/>
</dbReference>
<evidence type="ECO:0000313" key="3">
    <source>
        <dbReference type="Proteomes" id="UP000003561"/>
    </source>
</evidence>
<evidence type="ECO:0000256" key="1">
    <source>
        <dbReference type="SAM" id="Phobius"/>
    </source>
</evidence>
<keyword evidence="1" id="KW-1133">Transmembrane helix</keyword>
<keyword evidence="1" id="KW-0812">Transmembrane</keyword>
<dbReference type="AlphaFoldDB" id="C0FNA6"/>
<accession>C0FNA6</accession>
<reference evidence="2 3" key="2">
    <citation type="submission" date="2009-03" db="EMBL/GenBank/DDBJ databases">
        <title>Draft genome sequence of Roseburia inulinivorans (DSM 16841).</title>
        <authorList>
            <person name="Sudarsanam P."/>
            <person name="Ley R."/>
            <person name="Guruge J."/>
            <person name="Turnbaugh P.J."/>
            <person name="Mahowald M."/>
            <person name="Liep D."/>
            <person name="Gordon J."/>
        </authorList>
    </citation>
    <scope>NUCLEOTIDE SEQUENCE [LARGE SCALE GENOMIC DNA]</scope>
    <source>
        <strain evidence="2 3">DSM 16841</strain>
    </source>
</reference>
<reference evidence="2 3" key="1">
    <citation type="submission" date="2009-02" db="EMBL/GenBank/DDBJ databases">
        <authorList>
            <person name="Fulton L."/>
            <person name="Clifton S."/>
            <person name="Fulton B."/>
            <person name="Xu J."/>
            <person name="Minx P."/>
            <person name="Pepin K.H."/>
            <person name="Johnson M."/>
            <person name="Bhonagiri V."/>
            <person name="Nash W.E."/>
            <person name="Mardis E.R."/>
            <person name="Wilson R.K."/>
        </authorList>
    </citation>
    <scope>NUCLEOTIDE SEQUENCE [LARGE SCALE GENOMIC DNA]</scope>
    <source>
        <strain evidence="2 3">DSM 16841</strain>
    </source>
</reference>